<evidence type="ECO:0000313" key="3">
    <source>
        <dbReference type="Proteomes" id="UP000621500"/>
    </source>
</evidence>
<name>A0ABQ4EV09_9ACTN</name>
<feature type="chain" id="PRO_5045828313" description="Peptidase inhibitor family I36" evidence="1">
    <location>
        <begin position="22"/>
        <end position="189"/>
    </location>
</feature>
<evidence type="ECO:0000256" key="1">
    <source>
        <dbReference type="SAM" id="SignalP"/>
    </source>
</evidence>
<keyword evidence="1" id="KW-0732">Signal</keyword>
<protein>
    <recommendedName>
        <fullName evidence="4">Peptidase inhibitor family I36</fullName>
    </recommendedName>
</protein>
<gene>
    <name evidence="2" type="ORF">Pma05_50770</name>
</gene>
<dbReference type="EMBL" id="BONX01000035">
    <property type="protein sequence ID" value="GIG98504.1"/>
    <property type="molecule type" value="Genomic_DNA"/>
</dbReference>
<accession>A0ABQ4EV09</accession>
<reference evidence="2 3" key="1">
    <citation type="submission" date="2021-01" db="EMBL/GenBank/DDBJ databases">
        <title>Whole genome shotgun sequence of Plantactinospora mayteni NBRC 109088.</title>
        <authorList>
            <person name="Komaki H."/>
            <person name="Tamura T."/>
        </authorList>
    </citation>
    <scope>NUCLEOTIDE SEQUENCE [LARGE SCALE GENOMIC DNA]</scope>
    <source>
        <strain evidence="2 3">NBRC 109088</strain>
    </source>
</reference>
<dbReference type="RefSeq" id="WP_203859939.1">
    <property type="nucleotide sequence ID" value="NZ_BAAAZQ010000025.1"/>
</dbReference>
<comment type="caution">
    <text evidence="2">The sequence shown here is derived from an EMBL/GenBank/DDBJ whole genome shotgun (WGS) entry which is preliminary data.</text>
</comment>
<organism evidence="2 3">
    <name type="scientific">Plantactinospora mayteni</name>
    <dbReference type="NCBI Taxonomy" id="566021"/>
    <lineage>
        <taxon>Bacteria</taxon>
        <taxon>Bacillati</taxon>
        <taxon>Actinomycetota</taxon>
        <taxon>Actinomycetes</taxon>
        <taxon>Micromonosporales</taxon>
        <taxon>Micromonosporaceae</taxon>
        <taxon>Plantactinospora</taxon>
    </lineage>
</organism>
<keyword evidence="3" id="KW-1185">Reference proteome</keyword>
<dbReference type="Proteomes" id="UP000621500">
    <property type="component" value="Unassembled WGS sequence"/>
</dbReference>
<evidence type="ECO:0000313" key="2">
    <source>
        <dbReference type="EMBL" id="GIG98504.1"/>
    </source>
</evidence>
<proteinExistence type="predicted"/>
<feature type="signal peptide" evidence="1">
    <location>
        <begin position="1"/>
        <end position="21"/>
    </location>
</feature>
<evidence type="ECO:0008006" key="4">
    <source>
        <dbReference type="Google" id="ProtNLM"/>
    </source>
</evidence>
<sequence>MRVLRYTMATLAAAISLAAVAAAPAAAETAAPPGKSGAEFCFRHGDGKLTCYEDKAAAVAAEITGSGPAGTSRASGATSEVVTAPLSINDCLEGRFCFWAAADFNSAYPWHWRSASGSLSLAYSFPDVNNLITSYFNNRSGHVVLIDSSCPNETLLARPNLAIYNLSNTPRACGGTWNNKIDMIELFDS</sequence>